<dbReference type="WBParaSite" id="maker-uti_cns_0006189-snap-gene-0.3-mRNA-1">
    <property type="protein sequence ID" value="maker-uti_cns_0006189-snap-gene-0.3-mRNA-1"/>
    <property type="gene ID" value="maker-uti_cns_0006189-snap-gene-0.3"/>
</dbReference>
<accession>A0A1I8HI26</accession>
<dbReference type="AlphaFoldDB" id="A0A1I8HI26"/>
<proteinExistence type="predicted"/>
<reference evidence="2" key="1">
    <citation type="submission" date="2016-11" db="UniProtKB">
        <authorList>
            <consortium name="WormBaseParasite"/>
        </authorList>
    </citation>
    <scope>IDENTIFICATION</scope>
</reference>
<name>A0A1I8HI26_9PLAT</name>
<protein>
    <submittedName>
        <fullName evidence="2">RanBP2-type domain-containing protein</fullName>
    </submittedName>
</protein>
<dbReference type="Proteomes" id="UP000095280">
    <property type="component" value="Unplaced"/>
</dbReference>
<sequence length="822" mass="88418">MSFQEGSGEDYGYDPNAAMPPIRRSAFSAAAAAADGPGAIAAGAAAPPPSAPSAIGSLMGSSFGGGGSDFNDTAKPPAAYMQQHQAPPHYHQQLPSIGGPGVPSLMQMSCRQPNRQQQQQYSRQSQPYYYQNQPVGAWRSAAPQPQSLLATPVVPQLQQPIGWPAAPLAIGSTSFGQHRQRRGGGGGRAAAGGSYGFPQPLMFATGRVNKPIRGGGGGGGGRQQQQQLQKPVGGIVPLMAGMKPDKYRRRWQQQPPSLSRPIIDVILDAQKVLREVCADIDRKKMHVQAVVFAVRERVPDFHFHYVFALARDLDTDALRGYYGNDTVATWKAAAVAKEGSSEDANKTESQIEDYTVLCDLYVCGIFAGVQGRGCNQLAARLDTCRRFINLLIDTETPPRIVDIRRAWQRGTVPSQAMVTYPEPSPSSAPADAPADKAEAATEEKPTADVEMPAAAADADAEKADEIRHPPMLSMSVGPASRHRFEMRARGVSQCLLKLLGNDPVSTCNVTAWEAEAAQPPSLLGDVGSSGGIVFPVMSADPWSASATSLSPQLDSLFVCHPAPHIAKVLPSIAQFRLTCHFNGLMKVTSSSVGPTVAEGRDRPSCTALLHIGNHLLSQADGDTMESAKTAAAVAFVESASQLQPVIRVHRTCPTSIPVVAKDALVAKGQELFNSEPEKYRSAMQQFFKQAGSGANPVMSRAFWQHLVAKQPDLEEFLLHSLAYLEAFHSEPLECRVFGVDLTFPEICTLYSCIMCCGFDFEVDAVLEDFSSVCHQLLLVHKQVDTVEVKRRLLTDKNFGRLELVSLGSRIDQVKSALDMPVA</sequence>
<evidence type="ECO:0000313" key="2">
    <source>
        <dbReference type="WBParaSite" id="maker-uti_cns_0006189-snap-gene-0.3-mRNA-1"/>
    </source>
</evidence>
<evidence type="ECO:0000313" key="1">
    <source>
        <dbReference type="Proteomes" id="UP000095280"/>
    </source>
</evidence>
<keyword evidence="1" id="KW-1185">Reference proteome</keyword>
<organism evidence="1 2">
    <name type="scientific">Macrostomum lignano</name>
    <dbReference type="NCBI Taxonomy" id="282301"/>
    <lineage>
        <taxon>Eukaryota</taxon>
        <taxon>Metazoa</taxon>
        <taxon>Spiralia</taxon>
        <taxon>Lophotrochozoa</taxon>
        <taxon>Platyhelminthes</taxon>
        <taxon>Rhabditophora</taxon>
        <taxon>Macrostomorpha</taxon>
        <taxon>Macrostomida</taxon>
        <taxon>Macrostomidae</taxon>
        <taxon>Macrostomum</taxon>
    </lineage>
</organism>